<protein>
    <recommendedName>
        <fullName evidence="5">DUF447 family protein</fullName>
    </recommendedName>
</protein>
<evidence type="ECO:0000313" key="3">
    <source>
        <dbReference type="EMBL" id="AGB02778.1"/>
    </source>
</evidence>
<feature type="domain" description="DUF447" evidence="1">
    <location>
        <begin position="9"/>
        <end position="121"/>
    </location>
</feature>
<dbReference type="GeneID" id="14308143"/>
<feature type="domain" description="DUF447" evidence="2">
    <location>
        <begin position="129"/>
        <end position="181"/>
    </location>
</feature>
<evidence type="ECO:0000313" key="4">
    <source>
        <dbReference type="Proteomes" id="UP000010824"/>
    </source>
</evidence>
<name>L0HHI1_METFS</name>
<dbReference type="InterPro" id="IPR049288">
    <property type="entry name" value="DUF447_C"/>
</dbReference>
<dbReference type="SUPFAM" id="SSF50475">
    <property type="entry name" value="FMN-binding split barrel"/>
    <property type="match status" value="1"/>
</dbReference>
<evidence type="ECO:0008006" key="5">
    <source>
        <dbReference type="Google" id="ProtNLM"/>
    </source>
</evidence>
<dbReference type="RefSeq" id="WP_015285741.1">
    <property type="nucleotide sequence ID" value="NC_019943.1"/>
</dbReference>
<accession>L0HHI1</accession>
<dbReference type="Pfam" id="PF04289">
    <property type="entry name" value="DUF447_N"/>
    <property type="match status" value="1"/>
</dbReference>
<dbReference type="InterPro" id="IPR016733">
    <property type="entry name" value="UCP018747"/>
</dbReference>
<dbReference type="OrthoDB" id="146030at2157"/>
<dbReference type="InterPro" id="IPR007386">
    <property type="entry name" value="DUF447_N"/>
</dbReference>
<dbReference type="InParanoid" id="L0HHI1"/>
<dbReference type="HOGENOM" id="CLU_110565_0_0_2"/>
<dbReference type="Gene3D" id="1.20.58.290">
    <property type="entry name" value="Hypothetical membrane protein ta0354_69_121"/>
    <property type="match status" value="1"/>
</dbReference>
<dbReference type="STRING" id="593750.Metfor_1754"/>
<reference evidence="3 4" key="2">
    <citation type="journal article" date="2014" name="Genome Announc.">
        <title>Complete Genome Sequence of Methanoregula formicica SMSPT, a Mesophilic Hydrogenotrophic Methanogen Isolated from a Methanogenic Upflow Anaerobic Sludge Blanket Reactor.</title>
        <authorList>
            <person name="Yamamoto K."/>
            <person name="Tamaki H."/>
            <person name="Cadillo-Quiroz H."/>
            <person name="Imachi H."/>
            <person name="Kyrpides N."/>
            <person name="Woyke T."/>
            <person name="Goodwin L."/>
            <person name="Zinder S.H."/>
            <person name="Kamagata Y."/>
            <person name="Liu W.T."/>
        </authorList>
    </citation>
    <scope>NUCLEOTIDE SEQUENCE [LARGE SCALE GENOMIC DNA]</scope>
    <source>
        <strain evidence="4">DSM 22288 / NBRC 105244 / SMSP</strain>
    </source>
</reference>
<dbReference type="Gene3D" id="2.30.110.10">
    <property type="entry name" value="Electron Transport, Fmn-binding Protein, Chain A"/>
    <property type="match status" value="1"/>
</dbReference>
<proteinExistence type="predicted"/>
<gene>
    <name evidence="3" type="ordered locus">Metfor_1754</name>
</gene>
<sequence length="188" mass="20833">MGLLKGGINEVIATTGFNAAPMGIHYRDGKATMVLFSGSHTAENVRTERWLVANFIHDPVLYVRTAFEDLPRDMFVSEPVAGMTMQRLAGADAWAAFTATVDRTTAGTLIVSLTPQREIIENAIIHPVNRGFGSIIDATVHATRYVKNRDPELKDLINYHTGIVRKCGGKRELAALDILRRFIENRPE</sequence>
<keyword evidence="4" id="KW-1185">Reference proteome</keyword>
<evidence type="ECO:0000259" key="2">
    <source>
        <dbReference type="Pfam" id="PF20766"/>
    </source>
</evidence>
<dbReference type="KEGG" id="mfo:Metfor_1754"/>
<organism evidence="3 4">
    <name type="scientific">Methanoregula formicica (strain DSM 22288 / NBRC 105244 / SMSP)</name>
    <dbReference type="NCBI Taxonomy" id="593750"/>
    <lineage>
        <taxon>Archaea</taxon>
        <taxon>Methanobacteriati</taxon>
        <taxon>Methanobacteriota</taxon>
        <taxon>Stenosarchaea group</taxon>
        <taxon>Methanomicrobia</taxon>
        <taxon>Methanomicrobiales</taxon>
        <taxon>Methanoregulaceae</taxon>
        <taxon>Methanoregula</taxon>
    </lineage>
</organism>
<evidence type="ECO:0000259" key="1">
    <source>
        <dbReference type="Pfam" id="PF04289"/>
    </source>
</evidence>
<dbReference type="InterPro" id="IPR012349">
    <property type="entry name" value="Split_barrel_FMN-bd"/>
</dbReference>
<reference evidence="4" key="1">
    <citation type="submission" date="2011-12" db="EMBL/GenBank/DDBJ databases">
        <title>Complete sequence of Methanoregula formicicum SMSP.</title>
        <authorList>
            <person name="Lucas S."/>
            <person name="Han J."/>
            <person name="Lapidus A."/>
            <person name="Cheng J.-F."/>
            <person name="Goodwin L."/>
            <person name="Pitluck S."/>
            <person name="Peters L."/>
            <person name="Ovchinnikova G."/>
            <person name="Teshima H."/>
            <person name="Detter J.C."/>
            <person name="Han C."/>
            <person name="Tapia R."/>
            <person name="Land M."/>
            <person name="Hauser L."/>
            <person name="Kyrpides N."/>
            <person name="Ivanova N."/>
            <person name="Pagani I."/>
            <person name="Imachi H."/>
            <person name="Tamaki H."/>
            <person name="Sekiguchi Y."/>
            <person name="Kamagata Y."/>
            <person name="Cadillo-Quiroz H."/>
            <person name="Zinder S."/>
            <person name="Liu W.-T."/>
            <person name="Woyke T."/>
        </authorList>
    </citation>
    <scope>NUCLEOTIDE SEQUENCE [LARGE SCALE GENOMIC DNA]</scope>
    <source>
        <strain evidence="4">DSM 22288 / NBRC 105244 / SMSP</strain>
    </source>
</reference>
<dbReference type="EMBL" id="CP003167">
    <property type="protein sequence ID" value="AGB02778.1"/>
    <property type="molecule type" value="Genomic_DNA"/>
</dbReference>
<dbReference type="PIRSF" id="PIRSF018747">
    <property type="entry name" value="UCP018747"/>
    <property type="match status" value="1"/>
</dbReference>
<dbReference type="AlphaFoldDB" id="L0HHI1"/>
<dbReference type="Pfam" id="PF20766">
    <property type="entry name" value="DUF447_C"/>
    <property type="match status" value="1"/>
</dbReference>
<dbReference type="eggNOG" id="arCOG04458">
    <property type="taxonomic scope" value="Archaea"/>
</dbReference>
<dbReference type="Proteomes" id="UP000010824">
    <property type="component" value="Chromosome"/>
</dbReference>